<dbReference type="InterPro" id="IPR017143">
    <property type="entry name" value="UCP037225"/>
</dbReference>
<dbReference type="Pfam" id="PF14255">
    <property type="entry name" value="Zn_ribbon_21"/>
    <property type="match status" value="1"/>
</dbReference>
<dbReference type="PIRSF" id="PIRSF037225">
    <property type="entry name" value="UCP037225"/>
    <property type="match status" value="1"/>
</dbReference>
<dbReference type="AlphaFoldDB" id="A0A2W4YG16"/>
<comment type="caution">
    <text evidence="1">The sequence shown here is derived from an EMBL/GenBank/DDBJ whole genome shotgun (WGS) entry which is preliminary data.</text>
</comment>
<proteinExistence type="predicted"/>
<sequence length="62" mass="6914">MQSTAEYTCAVCGETSTTFIDLSAGLTQTYIEDCQVCCRPNQFYITIDDVSLDIEIATDYLE</sequence>
<reference evidence="1 2" key="2">
    <citation type="submission" date="2018-06" db="EMBL/GenBank/DDBJ databases">
        <title>Metagenomic assembly of (sub)arctic Cyanobacteria and their associated microbiome from non-axenic cultures.</title>
        <authorList>
            <person name="Baurain D."/>
        </authorList>
    </citation>
    <scope>NUCLEOTIDE SEQUENCE [LARGE SCALE GENOMIC DNA]</scope>
    <source>
        <strain evidence="1">ULC041bin1</strain>
    </source>
</reference>
<organism evidence="1 2">
    <name type="scientific">Shackletoniella antarctica</name>
    <dbReference type="NCBI Taxonomy" id="268115"/>
    <lineage>
        <taxon>Bacteria</taxon>
        <taxon>Bacillati</taxon>
        <taxon>Cyanobacteriota</taxon>
        <taxon>Cyanophyceae</taxon>
        <taxon>Oculatellales</taxon>
        <taxon>Oculatellaceae</taxon>
        <taxon>Shackletoniella</taxon>
    </lineage>
</organism>
<dbReference type="Proteomes" id="UP000249081">
    <property type="component" value="Unassembled WGS sequence"/>
</dbReference>
<gene>
    <name evidence="1" type="ORF">DCF17_00980</name>
</gene>
<accession>A0A2W4YG16</accession>
<dbReference type="InterPro" id="IPR025990">
    <property type="entry name" value="zinc_ribbon_bacterial"/>
</dbReference>
<evidence type="ECO:0000313" key="2">
    <source>
        <dbReference type="Proteomes" id="UP000249081"/>
    </source>
</evidence>
<dbReference type="EMBL" id="QBMN01000004">
    <property type="protein sequence ID" value="PZO45535.1"/>
    <property type="molecule type" value="Genomic_DNA"/>
</dbReference>
<protein>
    <submittedName>
        <fullName evidence="1">CPXCG motif-containing cysteine-rich protein</fullName>
    </submittedName>
</protein>
<evidence type="ECO:0000313" key="1">
    <source>
        <dbReference type="EMBL" id="PZO45535.1"/>
    </source>
</evidence>
<name>A0A2W4YG16_9CYAN</name>
<reference evidence="2" key="1">
    <citation type="submission" date="2018-04" db="EMBL/GenBank/DDBJ databases">
        <authorList>
            <person name="Cornet L."/>
        </authorList>
    </citation>
    <scope>NUCLEOTIDE SEQUENCE [LARGE SCALE GENOMIC DNA]</scope>
</reference>